<feature type="transmembrane region" description="Helical" evidence="6">
    <location>
        <begin position="139"/>
        <end position="158"/>
    </location>
</feature>
<evidence type="ECO:0000256" key="4">
    <source>
        <dbReference type="ARBA" id="ARBA00023136"/>
    </source>
</evidence>
<dbReference type="Proteomes" id="UP000441925">
    <property type="component" value="Unassembled WGS sequence"/>
</dbReference>
<keyword evidence="5" id="KW-0479">Metal-binding</keyword>
<feature type="transmembrane region" description="Helical" evidence="6">
    <location>
        <begin position="196"/>
        <end position="215"/>
    </location>
</feature>
<reference evidence="7 8" key="1">
    <citation type="submission" date="2019-08" db="EMBL/GenBank/DDBJ databases">
        <title>In-depth cultivation of the pig gut microbiome towards novel bacterial diversity and tailored functional studies.</title>
        <authorList>
            <person name="Wylensek D."/>
            <person name="Hitch T.C.A."/>
            <person name="Clavel T."/>
        </authorList>
    </citation>
    <scope>NUCLEOTIDE SEQUENCE [LARGE SCALE GENOMIC DNA]</scope>
    <source>
        <strain evidence="7 8">WCA-380-WT-2B</strain>
    </source>
</reference>
<protein>
    <submittedName>
        <fullName evidence="7">DNA-binding protein</fullName>
    </submittedName>
</protein>
<dbReference type="PANTHER" id="PTHR20855:SF3">
    <property type="entry name" value="LD03007P"/>
    <property type="match status" value="1"/>
</dbReference>
<comment type="caution">
    <text evidence="7">The sequence shown here is derived from an EMBL/GenBank/DDBJ whole genome shotgun (WGS) entry which is preliminary data.</text>
</comment>
<feature type="transmembrane region" description="Helical" evidence="6">
    <location>
        <begin position="12"/>
        <end position="34"/>
    </location>
</feature>
<keyword evidence="4 6" id="KW-0472">Membrane</keyword>
<organism evidence="7 8">
    <name type="scientific">Anaerococcus porci</name>
    <dbReference type="NCBI Taxonomy" id="2652269"/>
    <lineage>
        <taxon>Bacteria</taxon>
        <taxon>Bacillati</taxon>
        <taxon>Bacillota</taxon>
        <taxon>Tissierellia</taxon>
        <taxon>Tissierellales</taxon>
        <taxon>Peptoniphilaceae</taxon>
        <taxon>Anaerococcus</taxon>
    </lineage>
</organism>
<feature type="binding site" evidence="5">
    <location>
        <position position="66"/>
    </location>
    <ligand>
        <name>Zn(2+)</name>
        <dbReference type="ChEBI" id="CHEBI:29105"/>
    </ligand>
</feature>
<keyword evidence="8" id="KW-1185">Reference proteome</keyword>
<evidence type="ECO:0000256" key="6">
    <source>
        <dbReference type="SAM" id="Phobius"/>
    </source>
</evidence>
<feature type="transmembrane region" description="Helical" evidence="6">
    <location>
        <begin position="107"/>
        <end position="127"/>
    </location>
</feature>
<keyword evidence="2 6" id="KW-0812">Transmembrane</keyword>
<feature type="binding site" evidence="5">
    <location>
        <position position="197"/>
    </location>
    <ligand>
        <name>Zn(2+)</name>
        <dbReference type="ChEBI" id="CHEBI:29105"/>
    </ligand>
</feature>
<feature type="transmembrane region" description="Helical" evidence="6">
    <location>
        <begin position="46"/>
        <end position="67"/>
    </location>
</feature>
<name>A0A6N7VSQ8_9FIRM</name>
<evidence type="ECO:0000256" key="2">
    <source>
        <dbReference type="ARBA" id="ARBA00022692"/>
    </source>
</evidence>
<feature type="transmembrane region" description="Helical" evidence="6">
    <location>
        <begin position="164"/>
        <end position="184"/>
    </location>
</feature>
<dbReference type="GO" id="GO:0016020">
    <property type="term" value="C:membrane"/>
    <property type="evidence" value="ECO:0007669"/>
    <property type="project" value="UniProtKB-SubCell"/>
</dbReference>
<evidence type="ECO:0000313" key="8">
    <source>
        <dbReference type="Proteomes" id="UP000441925"/>
    </source>
</evidence>
<keyword evidence="3 6" id="KW-1133">Transmembrane helix</keyword>
<dbReference type="EMBL" id="VULQ01000005">
    <property type="protein sequence ID" value="MSS77896.1"/>
    <property type="molecule type" value="Genomic_DNA"/>
</dbReference>
<dbReference type="GO" id="GO:0046872">
    <property type="term" value="F:metal ion binding"/>
    <property type="evidence" value="ECO:0007669"/>
    <property type="project" value="UniProtKB-KW"/>
</dbReference>
<dbReference type="Pfam" id="PF03006">
    <property type="entry name" value="HlyIII"/>
    <property type="match status" value="1"/>
</dbReference>
<sequence length="216" mass="24699">MRIIQYKKSEEITNILSHAIGFILTLICFLPIIIPAFKEGDYLKAVAFLIYMISIGLMFLSSTLYHSMTNPKLRTVFRAIDHGVIYLTIAGSYTPIILIGLRSVLSLVIFVAVWILAIAGILMNIIAFSKAMEEKISKISMIIYIIMGWLSLILFYQIIKHIGIGYLLYMILGGIFYTVGAYFYSNKKIKYNHAIWHIFILIATFTMFYGNYVYLA</sequence>
<dbReference type="PANTHER" id="PTHR20855">
    <property type="entry name" value="ADIPOR/PROGESTIN RECEPTOR-RELATED"/>
    <property type="match status" value="1"/>
</dbReference>
<proteinExistence type="predicted"/>
<evidence type="ECO:0000256" key="3">
    <source>
        <dbReference type="ARBA" id="ARBA00022989"/>
    </source>
</evidence>
<dbReference type="AlphaFoldDB" id="A0A6N7VSQ8"/>
<feature type="transmembrane region" description="Helical" evidence="6">
    <location>
        <begin position="79"/>
        <end position="101"/>
    </location>
</feature>
<accession>A0A6N7VSQ8</accession>
<keyword evidence="5" id="KW-0862">Zinc</keyword>
<feature type="binding site" evidence="5">
    <location>
        <position position="193"/>
    </location>
    <ligand>
        <name>Zn(2+)</name>
        <dbReference type="ChEBI" id="CHEBI:29105"/>
    </ligand>
</feature>
<evidence type="ECO:0000256" key="5">
    <source>
        <dbReference type="PIRSR" id="PIRSR604254-1"/>
    </source>
</evidence>
<keyword evidence="7" id="KW-0238">DNA-binding</keyword>
<dbReference type="RefSeq" id="WP_154540496.1">
    <property type="nucleotide sequence ID" value="NZ_VULQ01000005.1"/>
</dbReference>
<gene>
    <name evidence="7" type="ORF">FYJ26_05615</name>
</gene>
<comment type="subcellular location">
    <subcellularLocation>
        <location evidence="1">Membrane</location>
        <topology evidence="1">Multi-pass membrane protein</topology>
    </subcellularLocation>
</comment>
<evidence type="ECO:0000256" key="1">
    <source>
        <dbReference type="ARBA" id="ARBA00004141"/>
    </source>
</evidence>
<dbReference type="GO" id="GO:0003677">
    <property type="term" value="F:DNA binding"/>
    <property type="evidence" value="ECO:0007669"/>
    <property type="project" value="UniProtKB-KW"/>
</dbReference>
<dbReference type="InterPro" id="IPR004254">
    <property type="entry name" value="AdipoR/HlyIII-related"/>
</dbReference>
<evidence type="ECO:0000313" key="7">
    <source>
        <dbReference type="EMBL" id="MSS77896.1"/>
    </source>
</evidence>